<evidence type="ECO:0000259" key="4">
    <source>
        <dbReference type="PROSITE" id="PS50830"/>
    </source>
</evidence>
<dbReference type="InterPro" id="IPR016071">
    <property type="entry name" value="Staphylococal_nuclease_OB-fold"/>
</dbReference>
<keyword evidence="1" id="KW-0540">Nuclease</keyword>
<reference evidence="5 6" key="1">
    <citation type="submission" date="2018-10" db="EMBL/GenBank/DDBJ databases">
        <title>Genomic Encyclopedia of Type Strains, Phase IV (KMG-IV): sequencing the most valuable type-strain genomes for metagenomic binning, comparative biology and taxonomic classification.</title>
        <authorList>
            <person name="Goeker M."/>
        </authorList>
    </citation>
    <scope>NUCLEOTIDE SEQUENCE [LARGE SCALE GENOMIC DNA]</scope>
    <source>
        <strain evidence="5 6">DSM 22008</strain>
    </source>
</reference>
<protein>
    <submittedName>
        <fullName evidence="5">Endonuclease YncB(Thermonuclease family)</fullName>
    </submittedName>
</protein>
<dbReference type="GO" id="GO:0004519">
    <property type="term" value="F:endonuclease activity"/>
    <property type="evidence" value="ECO:0007669"/>
    <property type="project" value="UniProtKB-KW"/>
</dbReference>
<evidence type="ECO:0000256" key="2">
    <source>
        <dbReference type="ARBA" id="ARBA00022759"/>
    </source>
</evidence>
<name>A0A420WD49_9PROT</name>
<keyword evidence="6" id="KW-1185">Reference proteome</keyword>
<dbReference type="InParanoid" id="A0A420WD49"/>
<sequence length="269" mass="30284">MREKRNIALTRRGVVICGIAYASLPQLSVADDIEPEDYGRLARVINGHSIVLKSGLRVRLANIFAPELKTDFSAEAKNAILTLLNSRPLGLFYQGAKRDRYDRALAQLFTLRPDGTPDQWVQAEMVRMGYARVRSYAGTAWRIDELLKLEAQARDAQRGLWQSADYSIRSPAPNILAQDVDSFQIVEGLVISSAQIRGQTYLNFGSNYKTDFTVSIARKHKKTFEKAGFDLANMEGLRLRVRGWVELYNGPVIWLDHPQAIEQLNSALS</sequence>
<dbReference type="PANTHER" id="PTHR12302:SF3">
    <property type="entry name" value="SERINE_THREONINE-PROTEIN KINASE 31"/>
    <property type="match status" value="1"/>
</dbReference>
<keyword evidence="2 5" id="KW-0255">Endonuclease</keyword>
<dbReference type="GO" id="GO:0016787">
    <property type="term" value="F:hydrolase activity"/>
    <property type="evidence" value="ECO:0007669"/>
    <property type="project" value="UniProtKB-KW"/>
</dbReference>
<accession>A0A420WD49</accession>
<dbReference type="InterPro" id="IPR035437">
    <property type="entry name" value="SNase_OB-fold_sf"/>
</dbReference>
<comment type="caution">
    <text evidence="5">The sequence shown here is derived from an EMBL/GenBank/DDBJ whole genome shotgun (WGS) entry which is preliminary data.</text>
</comment>
<keyword evidence="3" id="KW-0378">Hydrolase</keyword>
<dbReference type="EMBL" id="RBII01000002">
    <property type="protein sequence ID" value="RKQ68822.1"/>
    <property type="molecule type" value="Genomic_DNA"/>
</dbReference>
<proteinExistence type="predicted"/>
<dbReference type="SMART" id="SM00318">
    <property type="entry name" value="SNc"/>
    <property type="match status" value="1"/>
</dbReference>
<evidence type="ECO:0000256" key="3">
    <source>
        <dbReference type="ARBA" id="ARBA00022801"/>
    </source>
</evidence>
<dbReference type="AlphaFoldDB" id="A0A420WD49"/>
<dbReference type="PANTHER" id="PTHR12302">
    <property type="entry name" value="EBNA2 BINDING PROTEIN P100"/>
    <property type="match status" value="1"/>
</dbReference>
<dbReference type="Proteomes" id="UP000282211">
    <property type="component" value="Unassembled WGS sequence"/>
</dbReference>
<dbReference type="PROSITE" id="PS50830">
    <property type="entry name" value="TNASE_3"/>
    <property type="match status" value="1"/>
</dbReference>
<evidence type="ECO:0000256" key="1">
    <source>
        <dbReference type="ARBA" id="ARBA00022722"/>
    </source>
</evidence>
<feature type="domain" description="TNase-like" evidence="4">
    <location>
        <begin position="35"/>
        <end position="163"/>
    </location>
</feature>
<dbReference type="RefSeq" id="WP_121100553.1">
    <property type="nucleotide sequence ID" value="NZ_RBII01000002.1"/>
</dbReference>
<dbReference type="Pfam" id="PF00565">
    <property type="entry name" value="SNase"/>
    <property type="match status" value="1"/>
</dbReference>
<organism evidence="5 6">
    <name type="scientific">Litorimonas taeanensis</name>
    <dbReference type="NCBI Taxonomy" id="568099"/>
    <lineage>
        <taxon>Bacteria</taxon>
        <taxon>Pseudomonadati</taxon>
        <taxon>Pseudomonadota</taxon>
        <taxon>Alphaproteobacteria</taxon>
        <taxon>Maricaulales</taxon>
        <taxon>Robiginitomaculaceae</taxon>
    </lineage>
</organism>
<evidence type="ECO:0000313" key="5">
    <source>
        <dbReference type="EMBL" id="RKQ68822.1"/>
    </source>
</evidence>
<evidence type="ECO:0000313" key="6">
    <source>
        <dbReference type="Proteomes" id="UP000282211"/>
    </source>
</evidence>
<dbReference type="OrthoDB" id="7618306at2"/>
<dbReference type="SUPFAM" id="SSF50199">
    <property type="entry name" value="Staphylococcal nuclease"/>
    <property type="match status" value="1"/>
</dbReference>
<dbReference type="Gene3D" id="2.40.50.90">
    <property type="match status" value="1"/>
</dbReference>
<gene>
    <name evidence="5" type="ORF">DES40_1595</name>
</gene>